<name>A0ABU3VRU4_9EURY</name>
<dbReference type="InterPro" id="IPR000836">
    <property type="entry name" value="PRTase_dom"/>
</dbReference>
<gene>
    <name evidence="2" type="primary">pyrE_3</name>
    <name evidence="2" type="ORF">MmiAt1_17440</name>
</gene>
<keyword evidence="2" id="KW-0328">Glycosyltransferase</keyword>
<sequence>MTQPYPTYELKIAGLTRYLPICPVDEHLDIAGFVIFSDVELTIACATDLLKILSDSSVDYDVLLTAESKGIPLAYEMSRQSGKKYILARKGKKLYMRDPVAVDVKSITTEKIQTLYLDAGDMEYLNGKRILLVDDVVSTGESMAAMEELCRIAGGTVAGKAAILAEGDAADRKDLIYLEKLPLFFK</sequence>
<comment type="caution">
    <text evidence="2">The sequence shown here is derived from an EMBL/GenBank/DDBJ whole genome shotgun (WGS) entry which is preliminary data.</text>
</comment>
<dbReference type="CDD" id="cd06223">
    <property type="entry name" value="PRTases_typeI"/>
    <property type="match status" value="1"/>
</dbReference>
<keyword evidence="2" id="KW-0808">Transferase</keyword>
<evidence type="ECO:0000313" key="2">
    <source>
        <dbReference type="EMBL" id="MDV0446128.1"/>
    </source>
</evidence>
<evidence type="ECO:0000313" key="3">
    <source>
        <dbReference type="Proteomes" id="UP001272052"/>
    </source>
</evidence>
<keyword evidence="3" id="KW-1185">Reference proteome</keyword>
<evidence type="ECO:0000259" key="1">
    <source>
        <dbReference type="Pfam" id="PF00156"/>
    </source>
</evidence>
<dbReference type="SUPFAM" id="SSF53271">
    <property type="entry name" value="PRTase-like"/>
    <property type="match status" value="1"/>
</dbReference>
<proteinExistence type="predicted"/>
<dbReference type="RefSeq" id="WP_318786567.1">
    <property type="nucleotide sequence ID" value="NZ_JAWDKC010000033.1"/>
</dbReference>
<dbReference type="EC" id="2.4.2.10" evidence="2"/>
<organism evidence="2 3">
    <name type="scientific">Methanimicrococcus hacksteinii</name>
    <dbReference type="NCBI Taxonomy" id="3028293"/>
    <lineage>
        <taxon>Archaea</taxon>
        <taxon>Methanobacteriati</taxon>
        <taxon>Methanobacteriota</taxon>
        <taxon>Stenosarchaea group</taxon>
        <taxon>Methanomicrobia</taxon>
        <taxon>Methanosarcinales</taxon>
        <taxon>Methanosarcinaceae</taxon>
        <taxon>Methanimicrococcus</taxon>
    </lineage>
</organism>
<feature type="domain" description="Phosphoribosyltransferase" evidence="1">
    <location>
        <begin position="49"/>
        <end position="174"/>
    </location>
</feature>
<reference evidence="2 3" key="1">
    <citation type="submission" date="2023-06" db="EMBL/GenBank/DDBJ databases">
        <title>Genome sequence of Methanimicrococcus sp. At1.</title>
        <authorList>
            <person name="Protasov E."/>
            <person name="Platt K."/>
            <person name="Poehlein A."/>
            <person name="Daniel R."/>
            <person name="Brune A."/>
        </authorList>
    </citation>
    <scope>NUCLEOTIDE SEQUENCE [LARGE SCALE GENOMIC DNA]</scope>
    <source>
        <strain evidence="2 3">At1</strain>
    </source>
</reference>
<dbReference type="InterPro" id="IPR029057">
    <property type="entry name" value="PRTase-like"/>
</dbReference>
<dbReference type="Gene3D" id="3.40.50.2020">
    <property type="match status" value="1"/>
</dbReference>
<dbReference type="Pfam" id="PF00156">
    <property type="entry name" value="Pribosyltran"/>
    <property type="match status" value="1"/>
</dbReference>
<dbReference type="PANTHER" id="PTHR43218">
    <property type="entry name" value="PHOSPHORIBOSYLTRANSFERASE-RELATED"/>
    <property type="match status" value="1"/>
</dbReference>
<dbReference type="EMBL" id="JAWDKC010000033">
    <property type="protein sequence ID" value="MDV0446128.1"/>
    <property type="molecule type" value="Genomic_DNA"/>
</dbReference>
<dbReference type="PANTHER" id="PTHR43218:SF1">
    <property type="entry name" value="PHOSPHORIBOSYLTRANSFERASE"/>
    <property type="match status" value="1"/>
</dbReference>
<dbReference type="GO" id="GO:0004588">
    <property type="term" value="F:orotate phosphoribosyltransferase activity"/>
    <property type="evidence" value="ECO:0007669"/>
    <property type="project" value="UniProtKB-EC"/>
</dbReference>
<protein>
    <submittedName>
        <fullName evidence="2">Orotate phosphoribosyltransferase</fullName>
        <ecNumber evidence="2">2.4.2.10</ecNumber>
    </submittedName>
</protein>
<accession>A0ABU3VRU4</accession>
<dbReference type="Proteomes" id="UP001272052">
    <property type="component" value="Unassembled WGS sequence"/>
</dbReference>
<dbReference type="NCBIfam" id="NF005592">
    <property type="entry name" value="PRK07322.1"/>
    <property type="match status" value="1"/>
</dbReference>